<keyword evidence="9" id="KW-1185">Reference proteome</keyword>
<evidence type="ECO:0000259" key="7">
    <source>
        <dbReference type="PROSITE" id="PS50928"/>
    </source>
</evidence>
<keyword evidence="2 6" id="KW-0813">Transport</keyword>
<feature type="transmembrane region" description="Helical" evidence="6">
    <location>
        <begin position="102"/>
        <end position="123"/>
    </location>
</feature>
<evidence type="ECO:0000256" key="1">
    <source>
        <dbReference type="ARBA" id="ARBA00004141"/>
    </source>
</evidence>
<dbReference type="Pfam" id="PF00528">
    <property type="entry name" value="BPD_transp_1"/>
    <property type="match status" value="1"/>
</dbReference>
<sequence length="194" mass="20370">MWLAAVPVVNGLALALPCGWLAHRHRVVRTALTSGLGVLYTIPSLVMFLVIPEILGTRILSPVNVVTALTFYSFVLVVRSVLDGLDSVPPSILSTATAMGHTTRQCLLFIQLPLALPVIGAGVRVAAVSNVSLVSVSSVIGTAQLGQLFLAGNNTGSLPPIVLGLMSFATIALLFDLALLAAIRLLTPWRAVTR</sequence>
<dbReference type="PANTHER" id="PTHR30177:SF4">
    <property type="entry name" value="OSMOPROTECTANT IMPORT PERMEASE PROTEIN OSMW"/>
    <property type="match status" value="1"/>
</dbReference>
<evidence type="ECO:0000256" key="4">
    <source>
        <dbReference type="ARBA" id="ARBA00022989"/>
    </source>
</evidence>
<evidence type="ECO:0000256" key="6">
    <source>
        <dbReference type="RuleBase" id="RU363032"/>
    </source>
</evidence>
<comment type="similarity">
    <text evidence="6">Belongs to the binding-protein-dependent transport system permease family.</text>
</comment>
<evidence type="ECO:0000256" key="5">
    <source>
        <dbReference type="ARBA" id="ARBA00023136"/>
    </source>
</evidence>
<comment type="subcellular location">
    <subcellularLocation>
        <location evidence="6">Cell membrane</location>
        <topology evidence="6">Multi-pass membrane protein</topology>
    </subcellularLocation>
    <subcellularLocation>
        <location evidence="1">Membrane</location>
        <topology evidence="1">Multi-pass membrane protein</topology>
    </subcellularLocation>
</comment>
<evidence type="ECO:0000256" key="2">
    <source>
        <dbReference type="ARBA" id="ARBA00022448"/>
    </source>
</evidence>
<dbReference type="SUPFAM" id="SSF161098">
    <property type="entry name" value="MetI-like"/>
    <property type="match status" value="1"/>
</dbReference>
<dbReference type="InterPro" id="IPR000515">
    <property type="entry name" value="MetI-like"/>
</dbReference>
<keyword evidence="4 6" id="KW-1133">Transmembrane helix</keyword>
<dbReference type="InterPro" id="IPR035906">
    <property type="entry name" value="MetI-like_sf"/>
</dbReference>
<feature type="transmembrane region" description="Helical" evidence="6">
    <location>
        <begin position="31"/>
        <end position="51"/>
    </location>
</feature>
<accession>A0ABN4G8Q3</accession>
<dbReference type="CDD" id="cd06261">
    <property type="entry name" value="TM_PBP2"/>
    <property type="match status" value="1"/>
</dbReference>
<name>A0ABN4G8Q3_9ACTN</name>
<keyword evidence="3 6" id="KW-0812">Transmembrane</keyword>
<dbReference type="Proteomes" id="UP000035366">
    <property type="component" value="Chromosome"/>
</dbReference>
<feature type="transmembrane region" description="Helical" evidence="6">
    <location>
        <begin position="63"/>
        <end position="82"/>
    </location>
</feature>
<evidence type="ECO:0000256" key="3">
    <source>
        <dbReference type="ARBA" id="ARBA00022692"/>
    </source>
</evidence>
<dbReference type="Gene3D" id="1.10.3720.10">
    <property type="entry name" value="MetI-like"/>
    <property type="match status" value="1"/>
</dbReference>
<gene>
    <name evidence="8" type="ORF">ABB07_06825</name>
</gene>
<feature type="domain" description="ABC transmembrane type-1" evidence="7">
    <location>
        <begin position="1"/>
        <end position="184"/>
    </location>
</feature>
<dbReference type="PANTHER" id="PTHR30177">
    <property type="entry name" value="GLYCINE BETAINE/L-PROLINE TRANSPORT SYSTEM PERMEASE PROTEIN PROW"/>
    <property type="match status" value="1"/>
</dbReference>
<keyword evidence="5 6" id="KW-0472">Membrane</keyword>
<dbReference type="EMBL" id="CP011497">
    <property type="protein sequence ID" value="AKJ09744.1"/>
    <property type="molecule type" value="Genomic_DNA"/>
</dbReference>
<dbReference type="PROSITE" id="PS50928">
    <property type="entry name" value="ABC_TM1"/>
    <property type="match status" value="1"/>
</dbReference>
<proteinExistence type="inferred from homology"/>
<evidence type="ECO:0000313" key="8">
    <source>
        <dbReference type="EMBL" id="AKJ09744.1"/>
    </source>
</evidence>
<dbReference type="InterPro" id="IPR051204">
    <property type="entry name" value="ABC_transp_perm/SBD"/>
</dbReference>
<feature type="transmembrane region" description="Helical" evidence="6">
    <location>
        <begin position="161"/>
        <end position="186"/>
    </location>
</feature>
<evidence type="ECO:0000313" key="9">
    <source>
        <dbReference type="Proteomes" id="UP000035366"/>
    </source>
</evidence>
<reference evidence="8 9" key="1">
    <citation type="journal article" date="2015" name="ISME J.">
        <title>Draft Genome Sequence of Streptomyces incarnatus NRRL8089, which Produces the Nucleoside Antibiotic Sinefungin.</title>
        <authorList>
            <person name="Oshima K."/>
            <person name="Hattori M."/>
            <person name="Shimizu H."/>
            <person name="Fukuda K."/>
            <person name="Nemoto M."/>
            <person name="Inagaki K."/>
            <person name="Tamura T."/>
        </authorList>
    </citation>
    <scope>NUCLEOTIDE SEQUENCE [LARGE SCALE GENOMIC DNA]</scope>
    <source>
        <strain evidence="8 9">NRRL 8089</strain>
    </source>
</reference>
<organism evidence="8 9">
    <name type="scientific">Streptomyces incarnatus</name>
    <dbReference type="NCBI Taxonomy" id="665007"/>
    <lineage>
        <taxon>Bacteria</taxon>
        <taxon>Bacillati</taxon>
        <taxon>Actinomycetota</taxon>
        <taxon>Actinomycetes</taxon>
        <taxon>Kitasatosporales</taxon>
        <taxon>Streptomycetaceae</taxon>
        <taxon>Streptomyces</taxon>
    </lineage>
</organism>
<protein>
    <recommendedName>
        <fullName evidence="7">ABC transmembrane type-1 domain-containing protein</fullName>
    </recommendedName>
</protein>